<reference evidence="1 2" key="1">
    <citation type="journal article" date="2010" name="Cell">
        <title>The genome of Naegleria gruberi illuminates early eukaryotic versatility.</title>
        <authorList>
            <person name="Fritz-Laylin L.K."/>
            <person name="Prochnik S.E."/>
            <person name="Ginger M.L."/>
            <person name="Dacks J.B."/>
            <person name="Carpenter M.L."/>
            <person name="Field M.C."/>
            <person name="Kuo A."/>
            <person name="Paredez A."/>
            <person name="Chapman J."/>
            <person name="Pham J."/>
            <person name="Shu S."/>
            <person name="Neupane R."/>
            <person name="Cipriano M."/>
            <person name="Mancuso J."/>
            <person name="Tu H."/>
            <person name="Salamov A."/>
            <person name="Lindquist E."/>
            <person name="Shapiro H."/>
            <person name="Lucas S."/>
            <person name="Grigoriev I.V."/>
            <person name="Cande W.Z."/>
            <person name="Fulton C."/>
            <person name="Rokhsar D.S."/>
            <person name="Dawson S.C."/>
        </authorList>
    </citation>
    <scope>NUCLEOTIDE SEQUENCE [LARGE SCALE GENOMIC DNA]</scope>
    <source>
        <strain evidence="1 2">NEG-M</strain>
    </source>
</reference>
<dbReference type="EMBL" id="GG738934">
    <property type="protein sequence ID" value="EFC36229.1"/>
    <property type="molecule type" value="Genomic_DNA"/>
</dbReference>
<dbReference type="VEuPathDB" id="AmoebaDB:NAEGRDRAFT_76061"/>
<dbReference type="AlphaFoldDB" id="D2W3T6"/>
<organism evidence="2">
    <name type="scientific">Naegleria gruberi</name>
    <name type="common">Amoeba</name>
    <dbReference type="NCBI Taxonomy" id="5762"/>
    <lineage>
        <taxon>Eukaryota</taxon>
        <taxon>Discoba</taxon>
        <taxon>Heterolobosea</taxon>
        <taxon>Tetramitia</taxon>
        <taxon>Eutetramitia</taxon>
        <taxon>Vahlkampfiidae</taxon>
        <taxon>Naegleria</taxon>
    </lineage>
</organism>
<dbReference type="GeneID" id="8862017"/>
<proteinExistence type="predicted"/>
<dbReference type="KEGG" id="ngr:NAEGRDRAFT_76061"/>
<keyword evidence="2" id="KW-1185">Reference proteome</keyword>
<dbReference type="OMA" id="ETSHACV"/>
<dbReference type="Proteomes" id="UP000006671">
    <property type="component" value="Unassembled WGS sequence"/>
</dbReference>
<accession>D2W3T6</accession>
<dbReference type="RefSeq" id="XP_002668973.1">
    <property type="nucleotide sequence ID" value="XM_002668927.1"/>
</dbReference>
<sequence length="303" mass="35380">MSFQPRTIYYNANGTPSYSPSSPAYAPSFYLPKNTVLSFDLDEKVVARIEKETRNWGVLRWRSPNLGERYWGHVYMSVDSKIVEIIKDHYGKKGLITKVRELLEDSGEPNSIVEFNAFLLPTHFTVISCKEWQQAFFGLEKEVKYFTVKNPTDNVFQSPIEFVNTPYNSHSKLVKEEKIQELGNFTYFTRSDFAKSLPIELLSHIKEFLLMDLKECGQKFKFSITGQVSLVPRYFEEKVGFILHIDSPEMNELRMKYGFKSMEFSIPLGVTKFEWNNSPQNPTKVFIKNFSKKRTRDLFESNE</sequence>
<evidence type="ECO:0000313" key="1">
    <source>
        <dbReference type="EMBL" id="EFC36229.1"/>
    </source>
</evidence>
<dbReference type="InParanoid" id="D2W3T6"/>
<protein>
    <submittedName>
        <fullName evidence="1">Predicted protein</fullName>
    </submittedName>
</protein>
<gene>
    <name evidence="1" type="ORF">NAEGRDRAFT_76061</name>
</gene>
<name>D2W3T6_NAEGR</name>
<evidence type="ECO:0000313" key="2">
    <source>
        <dbReference type="Proteomes" id="UP000006671"/>
    </source>
</evidence>